<keyword evidence="2" id="KW-1185">Reference proteome</keyword>
<evidence type="ECO:0000313" key="1">
    <source>
        <dbReference type="EMBL" id="MCJ8237805.1"/>
    </source>
</evidence>
<geneLocation type="plasmid" evidence="1">
    <name>unnamed</name>
</geneLocation>
<proteinExistence type="predicted"/>
<dbReference type="EMBL" id="JALAYX010000001">
    <property type="protein sequence ID" value="MCJ8237805.1"/>
    <property type="molecule type" value="Genomic_DNA"/>
</dbReference>
<reference evidence="1 2" key="1">
    <citation type="submission" date="2022-03" db="EMBL/GenBank/DDBJ databases">
        <title>Rhizobium SSM4.3 sp. nov., isolated from Sediment (Gouqi Island).</title>
        <authorList>
            <person name="Chen G."/>
        </authorList>
    </citation>
    <scope>NUCLEOTIDE SEQUENCE [LARGE SCALE GENOMIC DNA]</scope>
    <source>
        <strain evidence="1 2">SSM4.3</strain>
        <plasmid evidence="1">unnamed</plasmid>
    </source>
</reference>
<accession>A0ABT0CXA6</accession>
<dbReference type="Proteomes" id="UP001522662">
    <property type="component" value="Unassembled WGS sequence"/>
</dbReference>
<evidence type="ECO:0000313" key="2">
    <source>
        <dbReference type="Proteomes" id="UP001522662"/>
    </source>
</evidence>
<protein>
    <submittedName>
        <fullName evidence="1">Uncharacterized protein</fullName>
    </submittedName>
</protein>
<gene>
    <name evidence="1" type="ORF">MKJ03_05660</name>
</gene>
<keyword evidence="1" id="KW-0614">Plasmid</keyword>
<sequence>MSNEVTEPKASTIPEAELNWTKLTVERDDEPALTFTGVQIASARSFGDRGHPDFSGSTGRWTVLKLYRTKGGKLVGARIERTQWQGEQDQHEGIVCETESEIVEFFGHSRLAKELYSEAEINTAIDVA</sequence>
<organism evidence="1 2">
    <name type="scientific">Peteryoungia algae</name>
    <dbReference type="NCBI Taxonomy" id="2919917"/>
    <lineage>
        <taxon>Bacteria</taxon>
        <taxon>Pseudomonadati</taxon>
        <taxon>Pseudomonadota</taxon>
        <taxon>Alphaproteobacteria</taxon>
        <taxon>Hyphomicrobiales</taxon>
        <taxon>Rhizobiaceae</taxon>
        <taxon>Peteryoungia</taxon>
    </lineage>
</organism>
<name>A0ABT0CXA6_9HYPH</name>
<dbReference type="RefSeq" id="WP_245135384.1">
    <property type="nucleotide sequence ID" value="NZ_CP128477.1"/>
</dbReference>
<comment type="caution">
    <text evidence="1">The sequence shown here is derived from an EMBL/GenBank/DDBJ whole genome shotgun (WGS) entry which is preliminary data.</text>
</comment>